<keyword evidence="3" id="KW-0479">Metal-binding</keyword>
<dbReference type="PROSITE" id="PS50960">
    <property type="entry name" value="HTH_PSQ"/>
    <property type="match status" value="1"/>
</dbReference>
<comment type="subcellular location">
    <subcellularLocation>
        <location evidence="1 10">Nucleus</location>
    </subcellularLocation>
</comment>
<evidence type="ECO:0000256" key="7">
    <source>
        <dbReference type="ARBA" id="ARBA00030556"/>
    </source>
</evidence>
<gene>
    <name evidence="16" type="ORF">PSYICH_LOCUS12765</name>
</gene>
<dbReference type="InterPro" id="IPR003613">
    <property type="entry name" value="Ubox_domain"/>
</dbReference>
<organism evidence="16 17">
    <name type="scientific">Psylliodes chrysocephalus</name>
    <dbReference type="NCBI Taxonomy" id="3402493"/>
    <lineage>
        <taxon>Eukaryota</taxon>
        <taxon>Metazoa</taxon>
        <taxon>Ecdysozoa</taxon>
        <taxon>Arthropoda</taxon>
        <taxon>Hexapoda</taxon>
        <taxon>Insecta</taxon>
        <taxon>Pterygota</taxon>
        <taxon>Neoptera</taxon>
        <taxon>Endopterygota</taxon>
        <taxon>Coleoptera</taxon>
        <taxon>Polyphaga</taxon>
        <taxon>Cucujiformia</taxon>
        <taxon>Chrysomeloidea</taxon>
        <taxon>Chrysomelidae</taxon>
        <taxon>Galerucinae</taxon>
        <taxon>Alticini</taxon>
        <taxon>Psylliodes</taxon>
    </lineage>
</organism>
<dbReference type="SMART" id="SM00504">
    <property type="entry name" value="Ubox"/>
    <property type="match status" value="1"/>
</dbReference>
<evidence type="ECO:0000256" key="4">
    <source>
        <dbReference type="ARBA" id="ARBA00022771"/>
    </source>
</evidence>
<dbReference type="Gene3D" id="3.30.40.10">
    <property type="entry name" value="Zinc/RING finger domain, C3HC4 (zinc finger)"/>
    <property type="match status" value="2"/>
</dbReference>
<protein>
    <recommendedName>
        <fullName evidence="2">E3 ubiquitin-protein ligase NRDP1</fullName>
    </recommendedName>
    <alternativeName>
        <fullName evidence="7">RING finger protein 41</fullName>
    </alternativeName>
    <alternativeName>
        <fullName evidence="8">RING-type E3 ubiquitin transferase NRDP1</fullName>
    </alternativeName>
</protein>
<feature type="domain" description="RING-type" evidence="13">
    <location>
        <begin position="18"/>
        <end position="57"/>
    </location>
</feature>
<evidence type="ECO:0000256" key="11">
    <source>
        <dbReference type="SAM" id="Coils"/>
    </source>
</evidence>
<dbReference type="PROSITE" id="PS50097">
    <property type="entry name" value="BTB"/>
    <property type="match status" value="1"/>
</dbReference>
<dbReference type="Pfam" id="PF08941">
    <property type="entry name" value="USP8_interact"/>
    <property type="match status" value="1"/>
</dbReference>
<keyword evidence="11" id="KW-0175">Coiled coil</keyword>
<evidence type="ECO:0000256" key="1">
    <source>
        <dbReference type="ARBA" id="ARBA00004123"/>
    </source>
</evidence>
<dbReference type="CDD" id="cd18315">
    <property type="entry name" value="BTB_POZ_BAB-like"/>
    <property type="match status" value="1"/>
</dbReference>
<keyword evidence="10" id="KW-0238">DNA-binding</keyword>
<sequence length="773" mass="88255">MGFELNRFQGEVDEELVCPICSEVLEDPIQAPVCEHTFCKTCITEWISRQPTCPVDRQILTSPQLRQVPRIIRNLLSRLCLTCDNAQYGCTRVLKLDALPAHLEECEHNPKRPLPCEQGCGLIIPKDELKDHNCVKELRALIHTQQQKLNEFQQEINEQRFLLAEQRREMQLLKDFMRAMRISNPSMRAIADAMERDEVLRWSNSLQRARVTRWGGMISTPDEILQRMIKRTLTEMGCPPHILDDLMENCHERRWPPGLCSLETRQNNRRQYENYICKRVPGKQAVMVLSCDNVHMGEDMMVEPGLFLRTKMTVQQYCLRWNNHQPNFISVFSSLLSSQCLVDVTLAAEGKQLQAHKVVLSACSSYFQSLFATNPCKHPIVILKDVKFLDLRVMVDFMYHGEVSVSQEQLPCILKTAEMLKIKGLTEIPMENPAAKCQSQTTEKTEMTQSTETWSLDENRPLSPSSPSSKRRRLKKNVICNPTITTESAEGTSNEILLSSVDNVFEAVLKTEESRSLEESPQKYNGIPVSSIQPSTSHHREAEQPVHQIITQVTPPEDINTSQHLECSPVEMARTCPTSQPTTGIQWNVLDQSGFTHFSSTSAVMSNTVGTQFTHNTDTVNPISPTNNILIHTNPAPETYQNHKRKRSFNPQGDENFLRALEAVRFGGIGFCKAARMYGVNNRTLWLEYKKRGYPNFRLSIKNRNQIQNQLQVKPKVENIVTSDQHPIAIISSAVFDGKQVDFKHITQRPKYYDGGENSAETINFQSINLEQM</sequence>
<dbReference type="PROSITE" id="PS00518">
    <property type="entry name" value="ZF_RING_1"/>
    <property type="match status" value="1"/>
</dbReference>
<dbReference type="SUPFAM" id="SSF160088">
    <property type="entry name" value="NRDP1 C-terminal domain-like"/>
    <property type="match status" value="1"/>
</dbReference>
<keyword evidence="17" id="KW-1185">Reference proteome</keyword>
<dbReference type="CDD" id="cd16634">
    <property type="entry name" value="mRING-HC-C3HC3D_Nrdp1"/>
    <property type="match status" value="1"/>
</dbReference>
<dbReference type="OrthoDB" id="10261408at2759"/>
<dbReference type="InterPro" id="IPR015036">
    <property type="entry name" value="NRDP1"/>
</dbReference>
<keyword evidence="5" id="KW-0862">Zinc</keyword>
<evidence type="ECO:0000256" key="12">
    <source>
        <dbReference type="SAM" id="MobiDB-lite"/>
    </source>
</evidence>
<name>A0A9P0DA19_9CUCU</name>
<feature type="coiled-coil region" evidence="11">
    <location>
        <begin position="135"/>
        <end position="169"/>
    </location>
</feature>
<evidence type="ECO:0000256" key="10">
    <source>
        <dbReference type="PROSITE-ProRule" id="PRU00320"/>
    </source>
</evidence>
<dbReference type="GO" id="GO:0003677">
    <property type="term" value="F:DNA binding"/>
    <property type="evidence" value="ECO:0007669"/>
    <property type="project" value="UniProtKB-UniRule"/>
</dbReference>
<dbReference type="Gene3D" id="3.30.710.10">
    <property type="entry name" value="Potassium Channel Kv1.1, Chain A"/>
    <property type="match status" value="1"/>
</dbReference>
<dbReference type="InterPro" id="IPR000210">
    <property type="entry name" value="BTB/POZ_dom"/>
</dbReference>
<dbReference type="GO" id="GO:0008270">
    <property type="term" value="F:zinc ion binding"/>
    <property type="evidence" value="ECO:0007669"/>
    <property type="project" value="UniProtKB-KW"/>
</dbReference>
<dbReference type="EMBL" id="OV651818">
    <property type="protein sequence ID" value="CAH1112587.1"/>
    <property type="molecule type" value="Genomic_DNA"/>
</dbReference>
<dbReference type="PROSITE" id="PS50089">
    <property type="entry name" value="ZF_RING_2"/>
    <property type="match status" value="1"/>
</dbReference>
<dbReference type="AlphaFoldDB" id="A0A9P0DA19"/>
<evidence type="ECO:0000256" key="5">
    <source>
        <dbReference type="ARBA" id="ARBA00022833"/>
    </source>
</evidence>
<evidence type="ECO:0000256" key="3">
    <source>
        <dbReference type="ARBA" id="ARBA00022723"/>
    </source>
</evidence>
<dbReference type="InterPro" id="IPR037255">
    <property type="entry name" value="NRDP1_C"/>
</dbReference>
<dbReference type="SMART" id="SM00184">
    <property type="entry name" value="RING"/>
    <property type="match status" value="1"/>
</dbReference>
<feature type="domain" description="HTH psq-type" evidence="15">
    <location>
        <begin position="643"/>
        <end position="695"/>
    </location>
</feature>
<dbReference type="InterPro" id="IPR017907">
    <property type="entry name" value="Znf_RING_CS"/>
</dbReference>
<dbReference type="InterPro" id="IPR051095">
    <property type="entry name" value="Dros_DevTransReg"/>
</dbReference>
<keyword evidence="4 9" id="KW-0863">Zinc-finger</keyword>
<dbReference type="InterPro" id="IPR007889">
    <property type="entry name" value="HTH_Psq"/>
</dbReference>
<keyword evidence="6 10" id="KW-0539">Nucleus</keyword>
<proteinExistence type="predicted"/>
<feature type="DNA-binding region" description="H-T-H motif" evidence="10">
    <location>
        <begin position="671"/>
        <end position="691"/>
    </location>
</feature>
<dbReference type="SUPFAM" id="SSF49599">
    <property type="entry name" value="TRAF domain-like"/>
    <property type="match status" value="1"/>
</dbReference>
<dbReference type="GO" id="GO:0005634">
    <property type="term" value="C:nucleus"/>
    <property type="evidence" value="ECO:0007669"/>
    <property type="project" value="UniProtKB-SubCell"/>
</dbReference>
<dbReference type="Proteomes" id="UP001153636">
    <property type="component" value="Chromosome 6"/>
</dbReference>
<dbReference type="GO" id="GO:0006357">
    <property type="term" value="P:regulation of transcription by RNA polymerase II"/>
    <property type="evidence" value="ECO:0007669"/>
    <property type="project" value="TreeGrafter"/>
</dbReference>
<evidence type="ECO:0000259" key="15">
    <source>
        <dbReference type="PROSITE" id="PS50960"/>
    </source>
</evidence>
<dbReference type="Pfam" id="PF00651">
    <property type="entry name" value="BTB"/>
    <property type="match status" value="1"/>
</dbReference>
<reference evidence="16" key="1">
    <citation type="submission" date="2022-01" db="EMBL/GenBank/DDBJ databases">
        <authorList>
            <person name="King R."/>
        </authorList>
    </citation>
    <scope>NUCLEOTIDE SEQUENCE</scope>
</reference>
<dbReference type="Gene3D" id="1.10.10.60">
    <property type="entry name" value="Homeodomain-like"/>
    <property type="match status" value="1"/>
</dbReference>
<dbReference type="Pfam" id="PF13923">
    <property type="entry name" value="zf-C3HC4_2"/>
    <property type="match status" value="1"/>
</dbReference>
<dbReference type="PANTHER" id="PTHR23110">
    <property type="entry name" value="BTB DOMAIN TRANSCRIPTION FACTOR"/>
    <property type="match status" value="1"/>
</dbReference>
<evidence type="ECO:0000256" key="8">
    <source>
        <dbReference type="ARBA" id="ARBA00031762"/>
    </source>
</evidence>
<dbReference type="SUPFAM" id="SSF57850">
    <property type="entry name" value="RING/U-box"/>
    <property type="match status" value="1"/>
</dbReference>
<dbReference type="Pfam" id="PF05225">
    <property type="entry name" value="HTH_psq"/>
    <property type="match status" value="1"/>
</dbReference>
<evidence type="ECO:0000256" key="2">
    <source>
        <dbReference type="ARBA" id="ARBA00015711"/>
    </source>
</evidence>
<evidence type="ECO:0000313" key="16">
    <source>
        <dbReference type="EMBL" id="CAH1112587.1"/>
    </source>
</evidence>
<feature type="compositionally biased region" description="Polar residues" evidence="12">
    <location>
        <begin position="437"/>
        <end position="456"/>
    </location>
</feature>
<evidence type="ECO:0000259" key="13">
    <source>
        <dbReference type="PROSITE" id="PS50089"/>
    </source>
</evidence>
<dbReference type="InterPro" id="IPR011333">
    <property type="entry name" value="SKP1/BTB/POZ_sf"/>
</dbReference>
<dbReference type="GO" id="GO:0061630">
    <property type="term" value="F:ubiquitin protein ligase activity"/>
    <property type="evidence" value="ECO:0007669"/>
    <property type="project" value="InterPro"/>
</dbReference>
<evidence type="ECO:0000256" key="6">
    <source>
        <dbReference type="ARBA" id="ARBA00023242"/>
    </source>
</evidence>
<dbReference type="InterPro" id="IPR013083">
    <property type="entry name" value="Znf_RING/FYVE/PHD"/>
</dbReference>
<feature type="domain" description="BTB" evidence="14">
    <location>
        <begin position="342"/>
        <end position="407"/>
    </location>
</feature>
<evidence type="ECO:0000259" key="14">
    <source>
        <dbReference type="PROSITE" id="PS50097"/>
    </source>
</evidence>
<evidence type="ECO:0000256" key="9">
    <source>
        <dbReference type="PROSITE-ProRule" id="PRU00175"/>
    </source>
</evidence>
<dbReference type="PANTHER" id="PTHR23110:SF81">
    <property type="entry name" value="BTB-PROTEIN-VII, ISOFORM F-RELATED"/>
    <property type="match status" value="1"/>
</dbReference>
<dbReference type="SUPFAM" id="SSF54695">
    <property type="entry name" value="POZ domain"/>
    <property type="match status" value="1"/>
</dbReference>
<feature type="region of interest" description="Disordered" evidence="12">
    <location>
        <begin position="432"/>
        <end position="474"/>
    </location>
</feature>
<dbReference type="InterPro" id="IPR001841">
    <property type="entry name" value="Znf_RING"/>
</dbReference>
<dbReference type="GO" id="GO:0016567">
    <property type="term" value="P:protein ubiquitination"/>
    <property type="evidence" value="ECO:0007669"/>
    <property type="project" value="InterPro"/>
</dbReference>
<dbReference type="SMART" id="SM00225">
    <property type="entry name" value="BTB"/>
    <property type="match status" value="1"/>
</dbReference>
<evidence type="ECO:0000313" key="17">
    <source>
        <dbReference type="Proteomes" id="UP001153636"/>
    </source>
</evidence>
<accession>A0A9P0DA19</accession>